<dbReference type="InterPro" id="IPR001789">
    <property type="entry name" value="Sig_transdc_resp-reg_receiver"/>
</dbReference>
<dbReference type="SMART" id="SM00342">
    <property type="entry name" value="HTH_ARAC"/>
    <property type="match status" value="1"/>
</dbReference>
<feature type="domain" description="Histidine kinase" evidence="9">
    <location>
        <begin position="814"/>
        <end position="1032"/>
    </location>
</feature>
<dbReference type="InterPro" id="IPR013783">
    <property type="entry name" value="Ig-like_fold"/>
</dbReference>
<dbReference type="SUPFAM" id="SSF46689">
    <property type="entry name" value="Homeodomain-like"/>
    <property type="match status" value="1"/>
</dbReference>
<dbReference type="Gene3D" id="3.40.50.2300">
    <property type="match status" value="1"/>
</dbReference>
<name>A0ABQ0I3H5_9ALTE</name>
<comment type="catalytic activity">
    <reaction evidence="1">
        <text>ATP + protein L-histidine = ADP + protein N-phospho-L-histidine.</text>
        <dbReference type="EC" id="2.7.13.3"/>
    </reaction>
</comment>
<dbReference type="PROSITE" id="PS50109">
    <property type="entry name" value="HIS_KIN"/>
    <property type="match status" value="1"/>
</dbReference>
<gene>
    <name evidence="11" type="ORF">GAGA_1037</name>
</gene>
<reference evidence="11 12" key="1">
    <citation type="journal article" date="2014" name="Environ. Microbiol.">
        <title>Comparative genomics of the marine bacterial genus Glaciecola reveals the high degree of genomic diversity and genomic characteristic for cold adaptation.</title>
        <authorList>
            <person name="Qin Q.L."/>
            <person name="Xie B.B."/>
            <person name="Yu Y."/>
            <person name="Shu Y.L."/>
            <person name="Rong J.C."/>
            <person name="Zhang Y.J."/>
            <person name="Zhao D.L."/>
            <person name="Chen X.L."/>
            <person name="Zhang X.Y."/>
            <person name="Chen B."/>
            <person name="Zhou B.C."/>
            <person name="Zhang Y.Z."/>
        </authorList>
    </citation>
    <scope>NUCLEOTIDE SEQUENCE [LARGE SCALE GENOMIC DNA]</scope>
    <source>
        <strain evidence="11 12">NO2</strain>
    </source>
</reference>
<proteinExistence type="predicted"/>
<dbReference type="Pfam" id="PF02518">
    <property type="entry name" value="HATPase_c"/>
    <property type="match status" value="1"/>
</dbReference>
<evidence type="ECO:0000256" key="2">
    <source>
        <dbReference type="ARBA" id="ARBA00012438"/>
    </source>
</evidence>
<dbReference type="SUPFAM" id="SSF47384">
    <property type="entry name" value="Homodimeric domain of signal transducing histidine kinase"/>
    <property type="match status" value="1"/>
</dbReference>
<dbReference type="CDD" id="cd00082">
    <property type="entry name" value="HisKA"/>
    <property type="match status" value="1"/>
</dbReference>
<dbReference type="InterPro" id="IPR005467">
    <property type="entry name" value="His_kinase_dom"/>
</dbReference>
<dbReference type="SMART" id="SM00388">
    <property type="entry name" value="HisKA"/>
    <property type="match status" value="1"/>
</dbReference>
<dbReference type="InterPro" id="IPR004358">
    <property type="entry name" value="Sig_transdc_His_kin-like_C"/>
</dbReference>
<dbReference type="SMART" id="SM00448">
    <property type="entry name" value="REC"/>
    <property type="match status" value="1"/>
</dbReference>
<dbReference type="InterPro" id="IPR009057">
    <property type="entry name" value="Homeodomain-like_sf"/>
</dbReference>
<dbReference type="InterPro" id="IPR003661">
    <property type="entry name" value="HisK_dim/P_dom"/>
</dbReference>
<dbReference type="PROSITE" id="PS01124">
    <property type="entry name" value="HTH_ARAC_FAMILY_2"/>
    <property type="match status" value="1"/>
</dbReference>
<dbReference type="InterPro" id="IPR018060">
    <property type="entry name" value="HTH_AraC"/>
</dbReference>
<dbReference type="SUPFAM" id="SSF52172">
    <property type="entry name" value="CheY-like"/>
    <property type="match status" value="1"/>
</dbReference>
<evidence type="ECO:0000259" key="10">
    <source>
        <dbReference type="PROSITE" id="PS50110"/>
    </source>
</evidence>
<dbReference type="InterPro" id="IPR011047">
    <property type="entry name" value="Quinoprotein_ADH-like_sf"/>
</dbReference>
<dbReference type="PANTHER" id="PTHR43547">
    <property type="entry name" value="TWO-COMPONENT HISTIDINE KINASE"/>
    <property type="match status" value="1"/>
</dbReference>
<dbReference type="Gene3D" id="1.10.10.60">
    <property type="entry name" value="Homeodomain-like"/>
    <property type="match status" value="1"/>
</dbReference>
<dbReference type="Gene3D" id="2.60.40.10">
    <property type="entry name" value="Immunoglobulins"/>
    <property type="match status" value="1"/>
</dbReference>
<keyword evidence="4" id="KW-0805">Transcription regulation</keyword>
<evidence type="ECO:0000256" key="1">
    <source>
        <dbReference type="ARBA" id="ARBA00000085"/>
    </source>
</evidence>
<dbReference type="InterPro" id="IPR015943">
    <property type="entry name" value="WD40/YVTN_repeat-like_dom_sf"/>
</dbReference>
<evidence type="ECO:0000313" key="11">
    <source>
        <dbReference type="EMBL" id="GAC03900.1"/>
    </source>
</evidence>
<evidence type="ECO:0000259" key="9">
    <source>
        <dbReference type="PROSITE" id="PS50109"/>
    </source>
</evidence>
<evidence type="ECO:0000256" key="3">
    <source>
        <dbReference type="ARBA" id="ARBA00022553"/>
    </source>
</evidence>
<dbReference type="Pfam" id="PF12833">
    <property type="entry name" value="HTH_18"/>
    <property type="match status" value="1"/>
</dbReference>
<organism evidence="11 12">
    <name type="scientific">Paraglaciecola agarilytica NO2</name>
    <dbReference type="NCBI Taxonomy" id="1125747"/>
    <lineage>
        <taxon>Bacteria</taxon>
        <taxon>Pseudomonadati</taxon>
        <taxon>Pseudomonadota</taxon>
        <taxon>Gammaproteobacteria</taxon>
        <taxon>Alteromonadales</taxon>
        <taxon>Alteromonadaceae</taxon>
        <taxon>Paraglaciecola</taxon>
    </lineage>
</organism>
<dbReference type="PROSITE" id="PS00041">
    <property type="entry name" value="HTH_ARAC_FAMILY_1"/>
    <property type="match status" value="1"/>
</dbReference>
<dbReference type="InterPro" id="IPR036890">
    <property type="entry name" value="HATPase_C_sf"/>
</dbReference>
<evidence type="ECO:0000256" key="7">
    <source>
        <dbReference type="PROSITE-ProRule" id="PRU00169"/>
    </source>
</evidence>
<dbReference type="SMART" id="SM00387">
    <property type="entry name" value="HATPase_c"/>
    <property type="match status" value="1"/>
</dbReference>
<evidence type="ECO:0000313" key="12">
    <source>
        <dbReference type="Proteomes" id="UP000008372"/>
    </source>
</evidence>
<dbReference type="PANTHER" id="PTHR43547:SF2">
    <property type="entry name" value="HYBRID SIGNAL TRANSDUCTION HISTIDINE KINASE C"/>
    <property type="match status" value="1"/>
</dbReference>
<dbReference type="Gene3D" id="1.10.287.130">
    <property type="match status" value="1"/>
</dbReference>
<keyword evidence="5" id="KW-0238">DNA-binding</keyword>
<dbReference type="EC" id="2.7.13.3" evidence="2"/>
<dbReference type="PRINTS" id="PR00344">
    <property type="entry name" value="BCTRLSENSOR"/>
</dbReference>
<dbReference type="InterPro" id="IPR003594">
    <property type="entry name" value="HATPase_dom"/>
</dbReference>
<dbReference type="CDD" id="cd00075">
    <property type="entry name" value="HATPase"/>
    <property type="match status" value="1"/>
</dbReference>
<feature type="modified residue" description="4-aspartylphosphate" evidence="7">
    <location>
        <position position="1129"/>
    </location>
</feature>
<comment type="caution">
    <text evidence="11">The sequence shown here is derived from an EMBL/GenBank/DDBJ whole genome shotgun (WGS) entry which is preliminary data.</text>
</comment>
<dbReference type="EMBL" id="BAEK01000020">
    <property type="protein sequence ID" value="GAC03900.1"/>
    <property type="molecule type" value="Genomic_DNA"/>
</dbReference>
<evidence type="ECO:0000256" key="5">
    <source>
        <dbReference type="ARBA" id="ARBA00023125"/>
    </source>
</evidence>
<dbReference type="InterPro" id="IPR036097">
    <property type="entry name" value="HisK_dim/P_sf"/>
</dbReference>
<dbReference type="Gene3D" id="2.130.10.10">
    <property type="entry name" value="YVTN repeat-like/Quinoprotein amine dehydrogenase"/>
    <property type="match status" value="1"/>
</dbReference>
<dbReference type="Pfam" id="PF00512">
    <property type="entry name" value="HisKA"/>
    <property type="match status" value="1"/>
</dbReference>
<evidence type="ECO:0000256" key="4">
    <source>
        <dbReference type="ARBA" id="ARBA00023015"/>
    </source>
</evidence>
<keyword evidence="6" id="KW-0804">Transcription</keyword>
<dbReference type="SUPFAM" id="SSF55874">
    <property type="entry name" value="ATPase domain of HSP90 chaperone/DNA topoisomerase II/histidine kinase"/>
    <property type="match status" value="1"/>
</dbReference>
<dbReference type="InterPro" id="IPR018062">
    <property type="entry name" value="HTH_AraC-typ_CS"/>
</dbReference>
<keyword evidence="12" id="KW-1185">Reference proteome</keyword>
<dbReference type="Pfam" id="PF00072">
    <property type="entry name" value="Response_reg"/>
    <property type="match status" value="1"/>
</dbReference>
<keyword evidence="3 7" id="KW-0597">Phosphoprotein</keyword>
<sequence length="1323" mass="149576">MYGAQGQQYSEVGLPITKVFGLQEHNGSDQNWWLSQSKNGLIYVGSGTGITQFDGERWRQYITPNSTRVRALAHWKNNYIYAGTIDDLGVYQPDDSGQLIFQSLIADWPAETRQFGEIWSVAASEEGVAYVSNKQLYFWDGAQMHTVPGALGGKHRIFSLGEGFVYKTKESSTIQKLSITSTDTTTTFSVTSTTLTLPKNAYIRKILTNRHNEMTVITAQHGIFVERNNTLQRVLAPQALPPKTHIYNAIQASDGLYYLVSLYNGLLIINESFELVRRYQNEHNIHMSTLYSALEDQQGNIWLSGIPGLVKMLPPHRISQFPIGDSSTIIDKLSHINGRVVAAGDGLFQLNASQSLTSSPAFEPIIESKNINFDAIEYKHFTLYAGDGGLFARARNDPQGEFTNILRSSWARSIKIDPVTQTLFVSTYDGLFHIEYTQGRWNNTFIEGTADELEFVAIEDEGVVWAGTASQELYRIENAQFSQNSEYSQHTLSVQKFSAADGLGPGNVMPFTLSSGVAIGTSNGMMEYQAHRTPNLQFVKDYPAIFTTEQQDIFRLYEDESHRIWFRIGQHTGYIKKDQSGQWQVFDAMFKPFSSVGFSDFLTTDENTLWFAQKSGELYKANIKLFETLPLRAKLRVHQVSNVDNNAVIYSDISNENDMPELDQTNNSVRMLFALSDRHILHPTLYRHRLLGSSHDVWSDWSHENQKDFTLLPGGDFQFQLQALDAWGREYKTELSFAVRPVWYLSNLAWFAYLLILLMLLTLSGWLTQRWRTQKLREQNILLEQTVADRTLEISHKVQELEQQQVLKERFFNNVSHEFRTPLTLTIAPLQDVLNDHPALDSSLALPVKTALRNAKNMLQLVGNILDINRLNIGQFPLRVAQYDVVDVVRRVATRFEGLAKQQQQIISLHNIADPISLYFDLDQLDKCITNLLSNALKYSGSDSQIDITLISTVKQIGIEVRDNGPGIEHAQQRKVFDRYFQGESSEHVSQPGTGIGLALVKELIELHHGKIELQSSEGQGCRFTLWLQRSHQHFSSAQLAESISYPPESYLPEANVTQVLPDKLGEDGDSSNTGPRDITTVLVIDDNAELRQFIALRLAGYYRIIQAENGEEGLAKAISVLPDLIICDVMMPKMDGLTLLHHLRNNQHTCSIPVILLSAKSAKRDTVEGLQRGADDYLSKPFDTSELIARVDAQLRGRKLIREKLEAEFASADLPTNDNPNFIDKLRSTIIQHLTDPEFTVDQLAESLAMSRRSLSRKCQSECQQTIVQFMTEVRMQSALKLLNENKLSISEIAYGTGYESLSYFSRTFKKFYGKAPSTIMQ</sequence>
<dbReference type="Proteomes" id="UP000008372">
    <property type="component" value="Unassembled WGS sequence"/>
</dbReference>
<accession>A0ABQ0I3H5</accession>
<evidence type="ECO:0000256" key="6">
    <source>
        <dbReference type="ARBA" id="ARBA00023163"/>
    </source>
</evidence>
<dbReference type="InterPro" id="IPR011006">
    <property type="entry name" value="CheY-like_superfamily"/>
</dbReference>
<feature type="domain" description="Response regulatory" evidence="10">
    <location>
        <begin position="1081"/>
        <end position="1196"/>
    </location>
</feature>
<evidence type="ECO:0000259" key="8">
    <source>
        <dbReference type="PROSITE" id="PS01124"/>
    </source>
</evidence>
<dbReference type="PROSITE" id="PS50110">
    <property type="entry name" value="RESPONSE_REGULATORY"/>
    <property type="match status" value="1"/>
</dbReference>
<dbReference type="SUPFAM" id="SSF50998">
    <property type="entry name" value="Quinoprotein alcohol dehydrogenase-like"/>
    <property type="match status" value="1"/>
</dbReference>
<feature type="domain" description="HTH araC/xylS-type" evidence="8">
    <location>
        <begin position="1225"/>
        <end position="1323"/>
    </location>
</feature>
<dbReference type="Gene3D" id="3.30.565.10">
    <property type="entry name" value="Histidine kinase-like ATPase, C-terminal domain"/>
    <property type="match status" value="1"/>
</dbReference>
<protein>
    <recommendedName>
        <fullName evidence="2">histidine kinase</fullName>
        <ecNumber evidence="2">2.7.13.3</ecNumber>
    </recommendedName>
</protein>